<dbReference type="Proteomes" id="UP000823201">
    <property type="component" value="Unassembled WGS sequence"/>
</dbReference>
<gene>
    <name evidence="9" type="ORF">JOC27_002408</name>
</gene>
<evidence type="ECO:0000256" key="3">
    <source>
        <dbReference type="ARBA" id="ARBA00022692"/>
    </source>
</evidence>
<feature type="transmembrane region" description="Helical" evidence="7">
    <location>
        <begin position="127"/>
        <end position="146"/>
    </location>
</feature>
<keyword evidence="10" id="KW-1185">Reference proteome</keyword>
<keyword evidence="6 7" id="KW-0472">Membrane</keyword>
<feature type="transmembrane region" description="Helical" evidence="7">
    <location>
        <begin position="14"/>
        <end position="37"/>
    </location>
</feature>
<feature type="transmembrane region" description="Helical" evidence="7">
    <location>
        <begin position="77"/>
        <end position="98"/>
    </location>
</feature>
<dbReference type="GO" id="GO:0008233">
    <property type="term" value="F:peptidase activity"/>
    <property type="evidence" value="ECO:0007669"/>
    <property type="project" value="UniProtKB-KW"/>
</dbReference>
<protein>
    <submittedName>
        <fullName evidence="9">Membrane associated rhomboid family serine protease</fullName>
    </submittedName>
</protein>
<organism evidence="9 10">
    <name type="scientific">Sporolactobacillus spathodeae</name>
    <dbReference type="NCBI Taxonomy" id="1465502"/>
    <lineage>
        <taxon>Bacteria</taxon>
        <taxon>Bacillati</taxon>
        <taxon>Bacillota</taxon>
        <taxon>Bacilli</taxon>
        <taxon>Bacillales</taxon>
        <taxon>Sporolactobacillaceae</taxon>
        <taxon>Sporolactobacillus</taxon>
    </lineage>
</organism>
<evidence type="ECO:0000259" key="8">
    <source>
        <dbReference type="Pfam" id="PF01694"/>
    </source>
</evidence>
<dbReference type="InterPro" id="IPR035952">
    <property type="entry name" value="Rhomboid-like_sf"/>
</dbReference>
<dbReference type="GO" id="GO:0006508">
    <property type="term" value="P:proteolysis"/>
    <property type="evidence" value="ECO:0007669"/>
    <property type="project" value="UniProtKB-KW"/>
</dbReference>
<comment type="similarity">
    <text evidence="2">Belongs to the peptidase S54 family.</text>
</comment>
<evidence type="ECO:0000256" key="1">
    <source>
        <dbReference type="ARBA" id="ARBA00004141"/>
    </source>
</evidence>
<evidence type="ECO:0000256" key="5">
    <source>
        <dbReference type="ARBA" id="ARBA00022989"/>
    </source>
</evidence>
<feature type="transmembrane region" description="Helical" evidence="7">
    <location>
        <begin position="158"/>
        <end position="173"/>
    </location>
</feature>
<accession>A0ABS2QB08</accession>
<dbReference type="InterPro" id="IPR050925">
    <property type="entry name" value="Rhomboid_protease_S54"/>
</dbReference>
<dbReference type="EMBL" id="JAFBEV010000028">
    <property type="protein sequence ID" value="MBM7658945.1"/>
    <property type="molecule type" value="Genomic_DNA"/>
</dbReference>
<keyword evidence="9" id="KW-0645">Protease</keyword>
<comment type="caution">
    <text evidence="9">The sequence shown here is derived from an EMBL/GenBank/DDBJ whole genome shotgun (WGS) entry which is preliminary data.</text>
</comment>
<proteinExistence type="inferred from homology"/>
<keyword evidence="3 7" id="KW-0812">Transmembrane</keyword>
<evidence type="ECO:0000313" key="10">
    <source>
        <dbReference type="Proteomes" id="UP000823201"/>
    </source>
</evidence>
<reference evidence="9 10" key="1">
    <citation type="submission" date="2021-01" db="EMBL/GenBank/DDBJ databases">
        <title>Genomic Encyclopedia of Type Strains, Phase IV (KMG-IV): sequencing the most valuable type-strain genomes for metagenomic binning, comparative biology and taxonomic classification.</title>
        <authorList>
            <person name="Goeker M."/>
        </authorList>
    </citation>
    <scope>NUCLEOTIDE SEQUENCE [LARGE SCALE GENOMIC DNA]</scope>
    <source>
        <strain evidence="9 10">DSM 100968</strain>
    </source>
</reference>
<comment type="subcellular location">
    <subcellularLocation>
        <location evidence="1">Membrane</location>
        <topology evidence="1">Multi-pass membrane protein</topology>
    </subcellularLocation>
</comment>
<evidence type="ECO:0000256" key="6">
    <source>
        <dbReference type="ARBA" id="ARBA00023136"/>
    </source>
</evidence>
<name>A0ABS2QB08_9BACL</name>
<evidence type="ECO:0000256" key="7">
    <source>
        <dbReference type="SAM" id="Phobius"/>
    </source>
</evidence>
<dbReference type="InterPro" id="IPR022764">
    <property type="entry name" value="Peptidase_S54_rhomboid_dom"/>
</dbReference>
<dbReference type="PANTHER" id="PTHR43731:SF14">
    <property type="entry name" value="PRESENILIN-ASSOCIATED RHOMBOID-LIKE PROTEIN, MITOCHONDRIAL"/>
    <property type="match status" value="1"/>
</dbReference>
<evidence type="ECO:0000313" key="9">
    <source>
        <dbReference type="EMBL" id="MBM7658945.1"/>
    </source>
</evidence>
<dbReference type="Gene3D" id="1.20.1540.10">
    <property type="entry name" value="Rhomboid-like"/>
    <property type="match status" value="1"/>
</dbReference>
<feature type="transmembrane region" description="Helical" evidence="7">
    <location>
        <begin position="105"/>
        <end position="121"/>
    </location>
</feature>
<dbReference type="Pfam" id="PF01694">
    <property type="entry name" value="Rhomboid"/>
    <property type="match status" value="1"/>
</dbReference>
<evidence type="ECO:0000256" key="2">
    <source>
        <dbReference type="ARBA" id="ARBA00009045"/>
    </source>
</evidence>
<keyword evidence="5 7" id="KW-1133">Transmembrane helix</keyword>
<sequence>MFIRNEPFKLFLKLYPITSIILIVNIAIYLMLFLCTYFHLAPDFAYAFIVIFGRTRAALDNGWWWQVITPVFLHTDFAHILFNAFSIFIFAPALEALLGKLRFSVIYLSVGVISNTLSLFLEPGVLSYGASTAIYGLFGIYLFLILFHKERMNRQDRLVVLVFLIINLVFSFTDSRIDVIGHFTGLLAGLILAPLFFIHRLKNYQ</sequence>
<dbReference type="SUPFAM" id="SSF144091">
    <property type="entry name" value="Rhomboid-like"/>
    <property type="match status" value="1"/>
</dbReference>
<feature type="domain" description="Peptidase S54 rhomboid" evidence="8">
    <location>
        <begin position="63"/>
        <end position="197"/>
    </location>
</feature>
<feature type="transmembrane region" description="Helical" evidence="7">
    <location>
        <begin position="179"/>
        <end position="198"/>
    </location>
</feature>
<evidence type="ECO:0000256" key="4">
    <source>
        <dbReference type="ARBA" id="ARBA00022801"/>
    </source>
</evidence>
<dbReference type="RefSeq" id="WP_205007490.1">
    <property type="nucleotide sequence ID" value="NZ_CBCRXA010000005.1"/>
</dbReference>
<dbReference type="PANTHER" id="PTHR43731">
    <property type="entry name" value="RHOMBOID PROTEASE"/>
    <property type="match status" value="1"/>
</dbReference>
<keyword evidence="4" id="KW-0378">Hydrolase</keyword>